<dbReference type="Gene3D" id="3.40.50.1240">
    <property type="entry name" value="Phosphoglycerate mutase-like"/>
    <property type="match status" value="1"/>
</dbReference>
<dbReference type="EMBL" id="AZHX01000198">
    <property type="protein sequence ID" value="ETX08520.1"/>
    <property type="molecule type" value="Genomic_DNA"/>
</dbReference>
<dbReference type="AlphaFoldDB" id="W4MEB1"/>
<dbReference type="Proteomes" id="UP000019140">
    <property type="component" value="Unassembled WGS sequence"/>
</dbReference>
<name>W4MEB1_9BACT</name>
<proteinExistence type="predicted"/>
<evidence type="ECO:0000313" key="1">
    <source>
        <dbReference type="EMBL" id="ETX08520.1"/>
    </source>
</evidence>
<dbReference type="Pfam" id="PF00300">
    <property type="entry name" value="His_Phos_1"/>
    <property type="match status" value="1"/>
</dbReference>
<reference evidence="1 2" key="1">
    <citation type="journal article" date="2014" name="Nature">
        <title>An environmental bacterial taxon with a large and distinct metabolic repertoire.</title>
        <authorList>
            <person name="Wilson M.C."/>
            <person name="Mori T."/>
            <person name="Ruckert C."/>
            <person name="Uria A.R."/>
            <person name="Helf M.J."/>
            <person name="Takada K."/>
            <person name="Gernert C."/>
            <person name="Steffens U.A."/>
            <person name="Heycke N."/>
            <person name="Schmitt S."/>
            <person name="Rinke C."/>
            <person name="Helfrich E.J."/>
            <person name="Brachmann A.O."/>
            <person name="Gurgui C."/>
            <person name="Wakimoto T."/>
            <person name="Kracht M."/>
            <person name="Crusemann M."/>
            <person name="Hentschel U."/>
            <person name="Abe I."/>
            <person name="Matsunaga S."/>
            <person name="Kalinowski J."/>
            <person name="Takeyama H."/>
            <person name="Piel J."/>
        </authorList>
    </citation>
    <scope>NUCLEOTIDE SEQUENCE [LARGE SCALE GENOMIC DNA]</scope>
    <source>
        <strain evidence="2">TSY2</strain>
    </source>
</reference>
<organism evidence="1 2">
    <name type="scientific">Candidatus Entotheonella gemina</name>
    <dbReference type="NCBI Taxonomy" id="1429439"/>
    <lineage>
        <taxon>Bacteria</taxon>
        <taxon>Pseudomonadati</taxon>
        <taxon>Nitrospinota/Tectimicrobiota group</taxon>
        <taxon>Candidatus Tectimicrobiota</taxon>
        <taxon>Candidatus Entotheonellia</taxon>
        <taxon>Candidatus Entotheonellales</taxon>
        <taxon>Candidatus Entotheonellaceae</taxon>
        <taxon>Candidatus Entotheonella</taxon>
    </lineage>
</organism>
<sequence>MTIHENVRERLVSKTFLDDFYKVWVKSWKDFNFKIPGCESSSEAQERFVKAVKDISLTHQGKIIAIVTHGNVLGLFLNYIDSLNHMEEAEKIRNPDVIRVVHRESRFVWDRDFRAQGLDVIATR</sequence>
<dbReference type="HOGENOM" id="CLU_1999738_0_0_7"/>
<protein>
    <recommendedName>
        <fullName evidence="3">Phosphoglycerate mutase</fullName>
    </recommendedName>
</protein>
<evidence type="ECO:0008006" key="3">
    <source>
        <dbReference type="Google" id="ProtNLM"/>
    </source>
</evidence>
<evidence type="ECO:0000313" key="2">
    <source>
        <dbReference type="Proteomes" id="UP000019140"/>
    </source>
</evidence>
<keyword evidence="2" id="KW-1185">Reference proteome</keyword>
<comment type="caution">
    <text evidence="1">The sequence shown here is derived from an EMBL/GenBank/DDBJ whole genome shotgun (WGS) entry which is preliminary data.</text>
</comment>
<dbReference type="InterPro" id="IPR029033">
    <property type="entry name" value="His_PPase_superfam"/>
</dbReference>
<gene>
    <name evidence="1" type="ORF">ETSY2_04925</name>
</gene>
<accession>W4MEB1</accession>
<dbReference type="InterPro" id="IPR013078">
    <property type="entry name" value="His_Pase_superF_clade-1"/>
</dbReference>
<dbReference type="SUPFAM" id="SSF53254">
    <property type="entry name" value="Phosphoglycerate mutase-like"/>
    <property type="match status" value="1"/>
</dbReference>